<reference evidence="2" key="1">
    <citation type="journal article" date="2017" name="Front. Cell. Infect. Microbiol.">
        <title>The Distinct Transcriptional Response of the Midgut of Amblyomma sculptum and Amblyomma aureolatum Ticks to Rickettsia rickettsii Correlates to Their Differences in Susceptibility to Infection.</title>
        <authorList>
            <person name="Martins L.A."/>
            <person name="Galletti M.F.B.M."/>
            <person name="Ribeiro J.M."/>
            <person name="Fujita A."/>
            <person name="Costa F.B."/>
            <person name="Labruna M.B."/>
            <person name="Daffre S."/>
            <person name="Fogaca A.C."/>
        </authorList>
    </citation>
    <scope>NUCLEOTIDE SEQUENCE</scope>
</reference>
<evidence type="ECO:0000313" key="2">
    <source>
        <dbReference type="EMBL" id="JAT91760.1"/>
    </source>
</evidence>
<evidence type="ECO:0000256" key="1">
    <source>
        <dbReference type="SAM" id="MobiDB-lite"/>
    </source>
</evidence>
<protein>
    <submittedName>
        <fullName evidence="2">Uncharacterized protein</fullName>
    </submittedName>
</protein>
<feature type="region of interest" description="Disordered" evidence="1">
    <location>
        <begin position="68"/>
        <end position="208"/>
    </location>
</feature>
<feature type="compositionally biased region" description="Basic and acidic residues" evidence="1">
    <location>
        <begin position="93"/>
        <end position="102"/>
    </location>
</feature>
<feature type="compositionally biased region" description="Polar residues" evidence="1">
    <location>
        <begin position="107"/>
        <end position="119"/>
    </location>
</feature>
<dbReference type="EMBL" id="GFAC01007428">
    <property type="protein sequence ID" value="JAT91760.1"/>
    <property type="molecule type" value="mRNA"/>
</dbReference>
<dbReference type="AlphaFoldDB" id="A0A1E1WXJ4"/>
<accession>A0A1E1WXJ4</accession>
<proteinExistence type="evidence at transcript level"/>
<sequence>MLSPKPTTAAATAAAAAANGCGRPEASPPNAYTKVWAKKVAGRTKHKDPVADSFLELNVRSLQQQHYAGVGGVTGGARPSSVPVTPSHQHYQRPGEPDRGVDPDLLSPSSNEDNTSPTELNRHFTDKPPPVKKLEESWQPHQQRCPNAPGALEDSRGSPVPISSRPPSAASALRSSPLSTSEACSVRSSVRSRRSSGSPSGRQRSASG</sequence>
<organism evidence="2">
    <name type="scientific">Amblyomma aureolatum</name>
    <dbReference type="NCBI Taxonomy" id="187763"/>
    <lineage>
        <taxon>Eukaryota</taxon>
        <taxon>Metazoa</taxon>
        <taxon>Ecdysozoa</taxon>
        <taxon>Arthropoda</taxon>
        <taxon>Chelicerata</taxon>
        <taxon>Arachnida</taxon>
        <taxon>Acari</taxon>
        <taxon>Parasitiformes</taxon>
        <taxon>Ixodida</taxon>
        <taxon>Ixodoidea</taxon>
        <taxon>Ixodidae</taxon>
        <taxon>Amblyomminae</taxon>
        <taxon>Amblyomma</taxon>
    </lineage>
</organism>
<name>A0A1E1WXJ4_9ACAR</name>
<feature type="non-terminal residue" evidence="2">
    <location>
        <position position="208"/>
    </location>
</feature>
<feature type="compositionally biased region" description="Low complexity" evidence="1">
    <location>
        <begin position="157"/>
        <end position="208"/>
    </location>
</feature>